<keyword evidence="3" id="KW-1185">Reference proteome</keyword>
<dbReference type="EMBL" id="LXQA010135775">
    <property type="protein sequence ID" value="MCI23387.1"/>
    <property type="molecule type" value="Genomic_DNA"/>
</dbReference>
<dbReference type="GO" id="GO:0007165">
    <property type="term" value="P:signal transduction"/>
    <property type="evidence" value="ECO:0007669"/>
    <property type="project" value="InterPro"/>
</dbReference>
<dbReference type="Gene3D" id="3.30.310.80">
    <property type="entry name" value="Kinase associated domain 1, KA1"/>
    <property type="match status" value="1"/>
</dbReference>
<comment type="caution">
    <text evidence="2">The sequence shown here is derived from an EMBL/GenBank/DDBJ whole genome shotgun (WGS) entry which is preliminary data.</text>
</comment>
<dbReference type="Pfam" id="PF03822">
    <property type="entry name" value="NAF"/>
    <property type="match status" value="1"/>
</dbReference>
<dbReference type="Proteomes" id="UP000265520">
    <property type="component" value="Unassembled WGS sequence"/>
</dbReference>
<sequence length="79" mass="9200">ENLVRETKEKPVSMNAFELISRSQSFNLDNMFEMEQKGVVKRETHFASQRPANEIMSKIEEAAKPLGFNVHKRDYKVTN</sequence>
<dbReference type="InterPro" id="IPR004041">
    <property type="entry name" value="NAF_dom"/>
</dbReference>
<keyword evidence="2" id="KW-0418">Kinase</keyword>
<organism evidence="2 3">
    <name type="scientific">Trifolium medium</name>
    <dbReference type="NCBI Taxonomy" id="97028"/>
    <lineage>
        <taxon>Eukaryota</taxon>
        <taxon>Viridiplantae</taxon>
        <taxon>Streptophyta</taxon>
        <taxon>Embryophyta</taxon>
        <taxon>Tracheophyta</taxon>
        <taxon>Spermatophyta</taxon>
        <taxon>Magnoliopsida</taxon>
        <taxon>eudicotyledons</taxon>
        <taxon>Gunneridae</taxon>
        <taxon>Pentapetalae</taxon>
        <taxon>rosids</taxon>
        <taxon>fabids</taxon>
        <taxon>Fabales</taxon>
        <taxon>Fabaceae</taxon>
        <taxon>Papilionoideae</taxon>
        <taxon>50 kb inversion clade</taxon>
        <taxon>NPAAA clade</taxon>
        <taxon>Hologalegina</taxon>
        <taxon>IRL clade</taxon>
        <taxon>Trifolieae</taxon>
        <taxon>Trifolium</taxon>
    </lineage>
</organism>
<feature type="non-terminal residue" evidence="2">
    <location>
        <position position="1"/>
    </location>
</feature>
<accession>A0A392QHL3</accession>
<dbReference type="GO" id="GO:0016301">
    <property type="term" value="F:kinase activity"/>
    <property type="evidence" value="ECO:0007669"/>
    <property type="project" value="UniProtKB-KW"/>
</dbReference>
<dbReference type="PROSITE" id="PS50816">
    <property type="entry name" value="NAF"/>
    <property type="match status" value="1"/>
</dbReference>
<feature type="domain" description="NAF" evidence="1">
    <location>
        <begin position="9"/>
        <end position="33"/>
    </location>
</feature>
<dbReference type="CDD" id="cd12195">
    <property type="entry name" value="CIPK_C"/>
    <property type="match status" value="1"/>
</dbReference>
<dbReference type="AlphaFoldDB" id="A0A392QHL3"/>
<dbReference type="InterPro" id="IPR018451">
    <property type="entry name" value="NAF/FISL_domain"/>
</dbReference>
<evidence type="ECO:0000313" key="2">
    <source>
        <dbReference type="EMBL" id="MCI23387.1"/>
    </source>
</evidence>
<proteinExistence type="predicted"/>
<keyword evidence="2" id="KW-0808">Transferase</keyword>
<evidence type="ECO:0000259" key="1">
    <source>
        <dbReference type="PROSITE" id="PS50816"/>
    </source>
</evidence>
<reference evidence="2 3" key="1">
    <citation type="journal article" date="2018" name="Front. Plant Sci.">
        <title>Red Clover (Trifolium pratense) and Zigzag Clover (T. medium) - A Picture of Genomic Similarities and Differences.</title>
        <authorList>
            <person name="Dluhosova J."/>
            <person name="Istvanek J."/>
            <person name="Nedelnik J."/>
            <person name="Repkova J."/>
        </authorList>
    </citation>
    <scope>NUCLEOTIDE SEQUENCE [LARGE SCALE GENOMIC DNA]</scope>
    <source>
        <strain evidence="3">cv. 10/8</strain>
        <tissue evidence="2">Leaf</tissue>
    </source>
</reference>
<protein>
    <submittedName>
        <fullName evidence="2">CBL-interacting serine/threonine-protein kinase 9-like</fullName>
    </submittedName>
</protein>
<name>A0A392QHL3_9FABA</name>
<gene>
    <name evidence="2" type="ORF">A2U01_0044566</name>
</gene>
<evidence type="ECO:0000313" key="3">
    <source>
        <dbReference type="Proteomes" id="UP000265520"/>
    </source>
</evidence>